<accession>A0A7C9DXD8</accession>
<name>A0A7C9DXD8_OPUST</name>
<proteinExistence type="predicted"/>
<dbReference type="EMBL" id="GISG01149285">
    <property type="protein sequence ID" value="MBA4647129.1"/>
    <property type="molecule type" value="Transcribed_RNA"/>
</dbReference>
<dbReference type="AlphaFoldDB" id="A0A7C9DXD8"/>
<organism evidence="1">
    <name type="scientific">Opuntia streptacantha</name>
    <name type="common">Prickly pear cactus</name>
    <name type="synonym">Opuntia cardona</name>
    <dbReference type="NCBI Taxonomy" id="393608"/>
    <lineage>
        <taxon>Eukaryota</taxon>
        <taxon>Viridiplantae</taxon>
        <taxon>Streptophyta</taxon>
        <taxon>Embryophyta</taxon>
        <taxon>Tracheophyta</taxon>
        <taxon>Spermatophyta</taxon>
        <taxon>Magnoliopsida</taxon>
        <taxon>eudicotyledons</taxon>
        <taxon>Gunneridae</taxon>
        <taxon>Pentapetalae</taxon>
        <taxon>Caryophyllales</taxon>
        <taxon>Cactineae</taxon>
        <taxon>Cactaceae</taxon>
        <taxon>Opuntioideae</taxon>
        <taxon>Opuntia</taxon>
    </lineage>
</organism>
<evidence type="ECO:0000313" key="1">
    <source>
        <dbReference type="EMBL" id="MBA4647129.1"/>
    </source>
</evidence>
<reference evidence="1" key="1">
    <citation type="journal article" date="2013" name="J. Plant Res.">
        <title>Effect of fungi and light on seed germination of three Opuntia species from semiarid lands of central Mexico.</title>
        <authorList>
            <person name="Delgado-Sanchez P."/>
            <person name="Jimenez-Bremont J.F."/>
            <person name="Guerrero-Gonzalez Mde L."/>
            <person name="Flores J."/>
        </authorList>
    </citation>
    <scope>NUCLEOTIDE SEQUENCE</scope>
    <source>
        <tissue evidence="1">Cladode</tissue>
    </source>
</reference>
<protein>
    <submittedName>
        <fullName evidence="1">Uncharacterized protein</fullName>
    </submittedName>
</protein>
<reference evidence="1" key="2">
    <citation type="submission" date="2020-07" db="EMBL/GenBank/DDBJ databases">
        <authorList>
            <person name="Vera ALvarez R."/>
            <person name="Arias-Moreno D.M."/>
            <person name="Jimenez-Jacinto V."/>
            <person name="Jimenez-Bremont J.F."/>
            <person name="Swaminathan K."/>
            <person name="Moose S.P."/>
            <person name="Guerrero-Gonzalez M.L."/>
            <person name="Marino-Ramirez L."/>
            <person name="Landsman D."/>
            <person name="Rodriguez-Kessler M."/>
            <person name="Delgado-Sanchez P."/>
        </authorList>
    </citation>
    <scope>NUCLEOTIDE SEQUENCE</scope>
    <source>
        <tissue evidence="1">Cladode</tissue>
    </source>
</reference>
<sequence>MAARPTHRPLRSISTATLTTFHPRPPKPRRFRLFATKEWQLQVKRLYERCWYSWVLARTASSHLEISPSDPLEFCGSLFLRQIARHSCITSWRSQLCAAYHANRTDEICQLQLLHESAYIYKYYMP</sequence>